<name>M7N6R5_9BACT</name>
<keyword evidence="4" id="KW-1185">Reference proteome</keyword>
<feature type="domain" description="Glycosyltransferase subfamily 4-like N-terminal" evidence="2">
    <location>
        <begin position="13"/>
        <end position="171"/>
    </location>
</feature>
<gene>
    <name evidence="3" type="primary">mfpsA_4</name>
    <name evidence="3" type="ORF">ADICEAN_01884</name>
</gene>
<organism evidence="3 4">
    <name type="scientific">Cesiribacter andamanensis AMV16</name>
    <dbReference type="NCBI Taxonomy" id="1279009"/>
    <lineage>
        <taxon>Bacteria</taxon>
        <taxon>Pseudomonadati</taxon>
        <taxon>Bacteroidota</taxon>
        <taxon>Cytophagia</taxon>
        <taxon>Cytophagales</taxon>
        <taxon>Cesiribacteraceae</taxon>
        <taxon>Cesiribacter</taxon>
    </lineage>
</organism>
<dbReference type="CDD" id="cd03801">
    <property type="entry name" value="GT4_PimA-like"/>
    <property type="match status" value="1"/>
</dbReference>
<dbReference type="EMBL" id="AODQ01000039">
    <property type="protein sequence ID" value="EMR02977.1"/>
    <property type="molecule type" value="Genomic_DNA"/>
</dbReference>
<comment type="caution">
    <text evidence="3">The sequence shown here is derived from an EMBL/GenBank/DDBJ whole genome shotgun (WGS) entry which is preliminary data.</text>
</comment>
<dbReference type="RefSeq" id="WP_009195280.1">
    <property type="nucleotide sequence ID" value="NZ_AODQ01000039.1"/>
</dbReference>
<evidence type="ECO:0000259" key="2">
    <source>
        <dbReference type="Pfam" id="PF13439"/>
    </source>
</evidence>
<dbReference type="OrthoDB" id="9811239at2"/>
<keyword evidence="3" id="KW-0328">Glycosyltransferase</keyword>
<dbReference type="Pfam" id="PF00534">
    <property type="entry name" value="Glycos_transf_1"/>
    <property type="match status" value="1"/>
</dbReference>
<protein>
    <submittedName>
        <fullName evidence="3">Mannosylfructose-phosphate synthase</fullName>
        <ecNumber evidence="3">2.4.1.246</ecNumber>
    </submittedName>
</protein>
<feature type="domain" description="Glycosyl transferase family 1" evidence="1">
    <location>
        <begin position="197"/>
        <end position="348"/>
    </location>
</feature>
<reference evidence="3 4" key="1">
    <citation type="journal article" date="2013" name="Genome Announc.">
        <title>Draft Genome Sequence of Cesiribacter andamanensis Strain AMV16T, Isolated from a Soil Sample from a Mud Volcano in the Andaman Islands, India.</title>
        <authorList>
            <person name="Shivaji S."/>
            <person name="Ara S."/>
            <person name="Begum Z."/>
            <person name="Srinivas T.N."/>
            <person name="Singh A."/>
            <person name="Kumar Pinnaka A."/>
        </authorList>
    </citation>
    <scope>NUCLEOTIDE SEQUENCE [LARGE SCALE GENOMIC DNA]</scope>
    <source>
        <strain evidence="3 4">AMV16</strain>
    </source>
</reference>
<dbReference type="InterPro" id="IPR028098">
    <property type="entry name" value="Glyco_trans_4-like_N"/>
</dbReference>
<dbReference type="SUPFAM" id="SSF53756">
    <property type="entry name" value="UDP-Glycosyltransferase/glycogen phosphorylase"/>
    <property type="match status" value="1"/>
</dbReference>
<evidence type="ECO:0000259" key="1">
    <source>
        <dbReference type="Pfam" id="PF00534"/>
    </source>
</evidence>
<evidence type="ECO:0000313" key="4">
    <source>
        <dbReference type="Proteomes" id="UP000011910"/>
    </source>
</evidence>
<dbReference type="Gene3D" id="3.40.50.2000">
    <property type="entry name" value="Glycogen Phosphorylase B"/>
    <property type="match status" value="2"/>
</dbReference>
<keyword evidence="3" id="KW-0808">Transferase</keyword>
<dbReference type="AlphaFoldDB" id="M7N6R5"/>
<dbReference type="EC" id="2.4.1.246" evidence="3"/>
<evidence type="ECO:0000313" key="3">
    <source>
        <dbReference type="EMBL" id="EMR02977.1"/>
    </source>
</evidence>
<proteinExistence type="predicted"/>
<dbReference type="PANTHER" id="PTHR12526:SF630">
    <property type="entry name" value="GLYCOSYLTRANSFERASE"/>
    <property type="match status" value="1"/>
</dbReference>
<dbReference type="Pfam" id="PF13439">
    <property type="entry name" value="Glyco_transf_4"/>
    <property type="match status" value="1"/>
</dbReference>
<dbReference type="PANTHER" id="PTHR12526">
    <property type="entry name" value="GLYCOSYLTRANSFERASE"/>
    <property type="match status" value="1"/>
</dbReference>
<dbReference type="STRING" id="1279009.ADICEAN_01884"/>
<dbReference type="Proteomes" id="UP000011910">
    <property type="component" value="Unassembled WGS sequence"/>
</dbReference>
<dbReference type="eggNOG" id="COG0438">
    <property type="taxonomic scope" value="Bacteria"/>
</dbReference>
<dbReference type="GO" id="GO:0103011">
    <property type="term" value="F:mannosylfructose-phosphate synthase activity"/>
    <property type="evidence" value="ECO:0007669"/>
    <property type="project" value="UniProtKB-EC"/>
</dbReference>
<dbReference type="InterPro" id="IPR001296">
    <property type="entry name" value="Glyco_trans_1"/>
</dbReference>
<accession>M7N6R5</accession>
<sequence>MKVAHIIHELGQGGAQKFVVDWVNTALELGIEPILIVYNLDQQHSFFLDKVHPSVKLIDLNINFSSVRKHVDPIIRLHRVLREQSPDIVNTHLWPIDHLFFIRRFLPSCKYFHTLHNQPVKERGRHLHSYWIRNYFFKNKTVYPVAISKDVLEGYHALYGAQAPYYLVPNGSSKPQPTPRLQQVMQEIEDLKPTPATTVFLSIGRIATVKNYQLAVDAFQQLHQEGKECLLLVIGGDGSPLAPQPLSYFKSLDTPNVHFLGLRSNVSDYLAAADFYCMFSHYEGLSIAQAEAMAMQLISVVTPGPGVSEPIQEGENGFISPSYTVSDYVDTLQNALQLSKAERKRMEEVTLRKYEQEFSMQKCVGAYLSAYKEQLQKK</sequence>